<dbReference type="Proteomes" id="UP000321720">
    <property type="component" value="Unassembled WGS sequence"/>
</dbReference>
<dbReference type="AlphaFoldDB" id="A0A511J6Z9"/>
<gene>
    <name evidence="1" type="ORF">CCO02nite_04330</name>
</gene>
<name>A0A511J6Z9_9CELL</name>
<keyword evidence="2" id="KW-1185">Reference proteome</keyword>
<dbReference type="EMBL" id="BJWG01000001">
    <property type="protein sequence ID" value="GEL93775.1"/>
    <property type="molecule type" value="Genomic_DNA"/>
</dbReference>
<dbReference type="CDD" id="cd04488">
    <property type="entry name" value="RecG_wedge_OBF"/>
    <property type="match status" value="1"/>
</dbReference>
<evidence type="ECO:0000313" key="1">
    <source>
        <dbReference type="EMBL" id="GEL93775.1"/>
    </source>
</evidence>
<proteinExistence type="predicted"/>
<organism evidence="1 2">
    <name type="scientific">Cellulomonas composti</name>
    <dbReference type="NCBI Taxonomy" id="266130"/>
    <lineage>
        <taxon>Bacteria</taxon>
        <taxon>Bacillati</taxon>
        <taxon>Actinomycetota</taxon>
        <taxon>Actinomycetes</taxon>
        <taxon>Micrococcales</taxon>
        <taxon>Cellulomonadaceae</taxon>
        <taxon>Cellulomonas</taxon>
    </lineage>
</organism>
<protein>
    <recommendedName>
        <fullName evidence="3">DNA-binding protein</fullName>
    </recommendedName>
</protein>
<sequence length="122" mass="13054">MTIRDALRTLAASQDEIEASEERAEASTAVGCTAVGDLAPRARAKVSGVIRSVVVRPRDGVPALEAELYDGSGSLALVWLGRREIGGIDPGRRLKVDGMVCQMDGVRTMFNPAYELRPRAGE</sequence>
<dbReference type="Gene3D" id="2.40.50.140">
    <property type="entry name" value="Nucleic acid-binding proteins"/>
    <property type="match status" value="1"/>
</dbReference>
<dbReference type="OrthoDB" id="3268233at2"/>
<dbReference type="InterPro" id="IPR012340">
    <property type="entry name" value="NA-bd_OB-fold"/>
</dbReference>
<accession>A0A511J6Z9</accession>
<evidence type="ECO:0000313" key="2">
    <source>
        <dbReference type="Proteomes" id="UP000321720"/>
    </source>
</evidence>
<comment type="caution">
    <text evidence="1">The sequence shown here is derived from an EMBL/GenBank/DDBJ whole genome shotgun (WGS) entry which is preliminary data.</text>
</comment>
<reference evidence="1 2" key="1">
    <citation type="submission" date="2019-07" db="EMBL/GenBank/DDBJ databases">
        <title>Whole genome shotgun sequence of Cellulomonas composti NBRC 100758.</title>
        <authorList>
            <person name="Hosoyama A."/>
            <person name="Uohara A."/>
            <person name="Ohji S."/>
            <person name="Ichikawa N."/>
        </authorList>
    </citation>
    <scope>NUCLEOTIDE SEQUENCE [LARGE SCALE GENOMIC DNA]</scope>
    <source>
        <strain evidence="1 2">NBRC 100758</strain>
    </source>
</reference>
<dbReference type="RefSeq" id="WP_146841357.1">
    <property type="nucleotide sequence ID" value="NZ_BJWG01000001.1"/>
</dbReference>
<evidence type="ECO:0008006" key="3">
    <source>
        <dbReference type="Google" id="ProtNLM"/>
    </source>
</evidence>